<feature type="compositionally biased region" description="Polar residues" evidence="1">
    <location>
        <begin position="91"/>
        <end position="109"/>
    </location>
</feature>
<dbReference type="RefSeq" id="XP_041153705.1">
    <property type="nucleotide sequence ID" value="XM_041300815.1"/>
</dbReference>
<protein>
    <submittedName>
        <fullName evidence="2">Uncharacterized protein</fullName>
    </submittedName>
</protein>
<name>A0A9P7ADS3_9AGAM</name>
<organism evidence="2 3">
    <name type="scientific">Suillus plorans</name>
    <dbReference type="NCBI Taxonomy" id="116603"/>
    <lineage>
        <taxon>Eukaryota</taxon>
        <taxon>Fungi</taxon>
        <taxon>Dikarya</taxon>
        <taxon>Basidiomycota</taxon>
        <taxon>Agaricomycotina</taxon>
        <taxon>Agaricomycetes</taxon>
        <taxon>Agaricomycetidae</taxon>
        <taxon>Boletales</taxon>
        <taxon>Suillineae</taxon>
        <taxon>Suillaceae</taxon>
        <taxon>Suillus</taxon>
    </lineage>
</organism>
<accession>A0A9P7ADS3</accession>
<feature type="region of interest" description="Disordered" evidence="1">
    <location>
        <begin position="85"/>
        <end position="109"/>
    </location>
</feature>
<comment type="caution">
    <text evidence="2">The sequence shown here is derived from an EMBL/GenBank/DDBJ whole genome shotgun (WGS) entry which is preliminary data.</text>
</comment>
<dbReference type="GeneID" id="64594579"/>
<evidence type="ECO:0000313" key="3">
    <source>
        <dbReference type="Proteomes" id="UP000719766"/>
    </source>
</evidence>
<dbReference type="EMBL" id="JABBWE010000095">
    <property type="protein sequence ID" value="KAG1786244.1"/>
    <property type="molecule type" value="Genomic_DNA"/>
</dbReference>
<gene>
    <name evidence="2" type="ORF">HD556DRAFT_1313598</name>
</gene>
<dbReference type="AlphaFoldDB" id="A0A9P7ADS3"/>
<keyword evidence="3" id="KW-1185">Reference proteome</keyword>
<reference evidence="2" key="1">
    <citation type="journal article" date="2020" name="New Phytol.">
        <title>Comparative genomics reveals dynamic genome evolution in host specialist ectomycorrhizal fungi.</title>
        <authorList>
            <person name="Lofgren L.A."/>
            <person name="Nguyen N.H."/>
            <person name="Vilgalys R."/>
            <person name="Ruytinx J."/>
            <person name="Liao H.L."/>
            <person name="Branco S."/>
            <person name="Kuo A."/>
            <person name="LaButti K."/>
            <person name="Lipzen A."/>
            <person name="Andreopoulos W."/>
            <person name="Pangilinan J."/>
            <person name="Riley R."/>
            <person name="Hundley H."/>
            <person name="Na H."/>
            <person name="Barry K."/>
            <person name="Grigoriev I.V."/>
            <person name="Stajich J.E."/>
            <person name="Kennedy P.G."/>
        </authorList>
    </citation>
    <scope>NUCLEOTIDE SEQUENCE</scope>
    <source>
        <strain evidence="2">S12</strain>
    </source>
</reference>
<dbReference type="Proteomes" id="UP000719766">
    <property type="component" value="Unassembled WGS sequence"/>
</dbReference>
<evidence type="ECO:0000313" key="2">
    <source>
        <dbReference type="EMBL" id="KAG1786244.1"/>
    </source>
</evidence>
<sequence length="133" mass="14930">MNEAVPHGMTAELELFNPHSISTTCHPDPLSQRLGKEVTIMLAWGPNLDGLYEDFFPTVWKSILGYRNLHCPACRLLAPEHRSRVGRSSALRPSSTSITNASHNAEQQETTLTEANDVYHFSPLPRQCVRVYV</sequence>
<proteinExistence type="predicted"/>
<dbReference type="OrthoDB" id="2696380at2759"/>
<evidence type="ECO:0000256" key="1">
    <source>
        <dbReference type="SAM" id="MobiDB-lite"/>
    </source>
</evidence>